<feature type="repeat" description="WD" evidence="3">
    <location>
        <begin position="1296"/>
        <end position="1328"/>
    </location>
</feature>
<dbReference type="InterPro" id="IPR027417">
    <property type="entry name" value="P-loop_NTPase"/>
</dbReference>
<reference evidence="6" key="1">
    <citation type="submission" date="2024-06" db="EMBL/GenBank/DDBJ databases">
        <title>Multi-omics analyses provide insights into the biosynthesis of the anticancer antibiotic pleurotin in Hohenbuehelia grisea.</title>
        <authorList>
            <person name="Weaver J.A."/>
            <person name="Alberti F."/>
        </authorList>
    </citation>
    <scope>NUCLEOTIDE SEQUENCE [LARGE SCALE GENOMIC DNA]</scope>
    <source>
        <strain evidence="6">T-177</strain>
    </source>
</reference>
<dbReference type="InterPro" id="IPR007111">
    <property type="entry name" value="NACHT_NTPase"/>
</dbReference>
<feature type="repeat" description="WD" evidence="3">
    <location>
        <begin position="1611"/>
        <end position="1630"/>
    </location>
</feature>
<dbReference type="PANTHER" id="PTHR22847">
    <property type="entry name" value="WD40 REPEAT PROTEIN"/>
    <property type="match status" value="1"/>
</dbReference>
<dbReference type="Pfam" id="PF00400">
    <property type="entry name" value="WD40"/>
    <property type="match status" value="12"/>
</dbReference>
<feature type="repeat" description="WD" evidence="3">
    <location>
        <begin position="1389"/>
        <end position="1423"/>
    </location>
</feature>
<feature type="repeat" description="WD" evidence="3">
    <location>
        <begin position="1425"/>
        <end position="1466"/>
    </location>
</feature>
<dbReference type="PROSITE" id="PS00678">
    <property type="entry name" value="WD_REPEATS_1"/>
    <property type="match status" value="7"/>
</dbReference>
<feature type="repeat" description="WD" evidence="3">
    <location>
        <begin position="1039"/>
        <end position="1080"/>
    </location>
</feature>
<sequence>MDQVAQYRVTYVKCSDLPKLRSSGSLFHRQYYAVLSIEASINTSYELSTLTNEATTTFNTSPSATLLIKLFRKRTVHADVEVSRATLELATVANDLEFEVKLTPPGKSKLLGAKDIKDFSLFFKIANISPRANVVNLTQEPSPERTMDTRIIVGITYVQILNLPDLPKLKLGSAPRRVYAIFTIEKVSHELTSLEQCPPWPLTFSCKASASLEIKLFAKQTSHADALLGHAMLDLASTRIDDEFEVPLVPAVPTLLNVAIVLRISNPARYSSDPGAIESMKSSLEVNPKLIKSIGSISTLLEFGSAVAELNPIAKVVVGLAGVAAVEFQKYLERNKPVLQLLEDIGHASLFMADWDDPELDPHRSNQQRIFKPLLAEVNQGLQLAWALSNGHNGYGSIDDVETRRKELAALLERMKSNQMLDTQVTAITTQRSVTKVFKLVANLHDEKLLKELPVAQGVGPIASKACFEGTRVRLLQRITDWVIDPKDHRTLVLYGAAGKGKSAVVNRIARDLHRQGIALLPFFAFNRNVTDRSLSQLIPTWTEYLATWVEGYPEYLGGLPSKQLQSLDPVEQREVLLADALPKVTIRAPIVLLIDALDECPIDAQADLWETLDALRELASQYSSIRFLFTSRPDGGVLGRFPDNITTKVSIDEEAGTVADIHTYVTQKLRRDHEMLSLVEVIVSAAQSVFECAAVLCRQLTDARPASFERRQNLIQALKDRRVTSLYGTYLQVLGQFQPDPILMSTFRRVMAWIYLVRLPQPRNVFIEFGAVLIPNGAENVKTVLDWLGSLLMGVGASDGTSVSPYHTSLRDFLTDPPHSGQFVVDLGSRSQGDLALGCFRLMNRGLKFNICQLPSSCLLNSEVEGLAALVESHIGPELQYACITAGYHLHQLNKVVSNHDPGRDDSDGLGTVASKEQAIAESLSDFLNTKFLFWLEACSCMGNQHDGPGASLPIFLAWVQTLGSEYQSLPTVLEDFIKFERRFREGYYLSAPQVYYSGLAFAPRLSLVVQKYMSLFQFIPTITGDLEEQWPPSETLVIPTSSHIYSIALSPDDRLIASGMSNAEIQIWSAETGHAIGAALKGHQDLVRSVAFAGERLVSGSKDGCIIIWDIMARCPVGEALMGDGGPVRCVAVSGNGQHLAAGFVDFTIHIWNIAEERTCMYRGTLRGHASSSKGFGGMKQVAFSLDGAHIVSCAEDDRTIRVWHVANLTQVAQLDTWALSVAFSRNGHDIIVGHYDGIHVWDWASGKQIGEFLKKVSVHSIAVATDGHRIAIGLHQTVQIRDLPSVQQIGESLVGRKNIVKSVAISKDGKRVVSCGLDKTIRIWDTVGVNSETRTRKPLVGHEVTSISISPDGQYIASGSLNNTIRIWDVPGRRQDGEPLTGQYAVTSVAFSPDGRLIISGSHDATVRIWDVATRRQVGEPLSGHEDIVRSVAFSPDGQRIVSGSDDRTIRVWDTSSQEQIGETLTVHEDSIRSVAFSPCGRYIVSGSDDGTILVWDVAAGKQHGEALKHSVAVKSVVFSPDGLKIIAGYSDSMVRVWDVASRSQIGDPLDASPEYSWGGSVAVSSDGQHIASVSNHTIQIWDAVTRKKIGETLREPTRFTSVAFYDSPSGLQIISGSYDSTIRVWNAPSLPGIPSFPRHNLYSTEGWFITDADPKPQVVEFPGCAVEPLRRALWIPHALRQSSLAWNDCSIVFSATPTITISFDVEHCAWGDNWEQILK</sequence>
<feature type="repeat" description="WD" evidence="3">
    <location>
        <begin position="1510"/>
        <end position="1551"/>
    </location>
</feature>
<comment type="caution">
    <text evidence="5">The sequence shown here is derived from an EMBL/GenBank/DDBJ whole genome shotgun (WGS) entry which is preliminary data.</text>
</comment>
<dbReference type="EMBL" id="JASNQZ010000001">
    <property type="protein sequence ID" value="KAL0960730.1"/>
    <property type="molecule type" value="Genomic_DNA"/>
</dbReference>
<dbReference type="PROSITE" id="PS50082">
    <property type="entry name" value="WD_REPEATS_2"/>
    <property type="match status" value="10"/>
</dbReference>
<keyword evidence="6" id="KW-1185">Reference proteome</keyword>
<dbReference type="PROSITE" id="PS50837">
    <property type="entry name" value="NACHT"/>
    <property type="match status" value="1"/>
</dbReference>
<protein>
    <recommendedName>
        <fullName evidence="4">NACHT domain-containing protein</fullName>
    </recommendedName>
</protein>
<dbReference type="PANTHER" id="PTHR22847:SF637">
    <property type="entry name" value="WD REPEAT DOMAIN 5B"/>
    <property type="match status" value="1"/>
</dbReference>
<name>A0ABR3JZV8_9AGAR</name>
<feature type="repeat" description="WD" evidence="3">
    <location>
        <begin position="1347"/>
        <end position="1373"/>
    </location>
</feature>
<evidence type="ECO:0000256" key="1">
    <source>
        <dbReference type="ARBA" id="ARBA00022574"/>
    </source>
</evidence>
<evidence type="ECO:0000256" key="2">
    <source>
        <dbReference type="ARBA" id="ARBA00022737"/>
    </source>
</evidence>
<organism evidence="5 6">
    <name type="scientific">Hohenbuehelia grisea</name>
    <dbReference type="NCBI Taxonomy" id="104357"/>
    <lineage>
        <taxon>Eukaryota</taxon>
        <taxon>Fungi</taxon>
        <taxon>Dikarya</taxon>
        <taxon>Basidiomycota</taxon>
        <taxon>Agaricomycotina</taxon>
        <taxon>Agaricomycetes</taxon>
        <taxon>Agaricomycetidae</taxon>
        <taxon>Agaricales</taxon>
        <taxon>Pleurotineae</taxon>
        <taxon>Pleurotaceae</taxon>
        <taxon>Hohenbuehelia</taxon>
    </lineage>
</organism>
<keyword evidence="1 3" id="KW-0853">WD repeat</keyword>
<dbReference type="PROSITE" id="PS50294">
    <property type="entry name" value="WD_REPEATS_REGION"/>
    <property type="match status" value="7"/>
</dbReference>
<dbReference type="InterPro" id="IPR019775">
    <property type="entry name" value="WD40_repeat_CS"/>
</dbReference>
<dbReference type="SUPFAM" id="SSF52540">
    <property type="entry name" value="P-loop containing nucleoside triphosphate hydrolases"/>
    <property type="match status" value="1"/>
</dbReference>
<feature type="repeat" description="WD" evidence="3">
    <location>
        <begin position="1123"/>
        <end position="1164"/>
    </location>
</feature>
<evidence type="ECO:0000313" key="5">
    <source>
        <dbReference type="EMBL" id="KAL0960730.1"/>
    </source>
</evidence>
<dbReference type="InterPro" id="IPR036322">
    <property type="entry name" value="WD40_repeat_dom_sf"/>
</dbReference>
<evidence type="ECO:0000313" key="6">
    <source>
        <dbReference type="Proteomes" id="UP001556367"/>
    </source>
</evidence>
<dbReference type="Gene3D" id="2.130.10.10">
    <property type="entry name" value="YVTN repeat-like/Quinoprotein amine dehydrogenase"/>
    <property type="match status" value="5"/>
</dbReference>
<dbReference type="SMART" id="SM00320">
    <property type="entry name" value="WD40"/>
    <property type="match status" value="14"/>
</dbReference>
<evidence type="ECO:0000256" key="3">
    <source>
        <dbReference type="PROSITE-ProRule" id="PRU00221"/>
    </source>
</evidence>
<dbReference type="SUPFAM" id="SSF50978">
    <property type="entry name" value="WD40 repeat-like"/>
    <property type="match status" value="2"/>
</dbReference>
<dbReference type="Gene3D" id="3.40.50.300">
    <property type="entry name" value="P-loop containing nucleotide triphosphate hydrolases"/>
    <property type="match status" value="1"/>
</dbReference>
<dbReference type="InterPro" id="IPR020472">
    <property type="entry name" value="WD40_PAC1"/>
</dbReference>
<dbReference type="InterPro" id="IPR001680">
    <property type="entry name" value="WD40_rpt"/>
</dbReference>
<dbReference type="PRINTS" id="PR00320">
    <property type="entry name" value="GPROTEINBRPT"/>
</dbReference>
<keyword evidence="2" id="KW-0677">Repeat</keyword>
<feature type="repeat" description="WD" evidence="3">
    <location>
        <begin position="1468"/>
        <end position="1509"/>
    </location>
</feature>
<dbReference type="InterPro" id="IPR015943">
    <property type="entry name" value="WD40/YVTN_repeat-like_dom_sf"/>
</dbReference>
<gene>
    <name evidence="5" type="ORF">HGRIS_005755</name>
</gene>
<feature type="domain" description="NACHT" evidence="4">
    <location>
        <begin position="490"/>
        <end position="636"/>
    </location>
</feature>
<dbReference type="InterPro" id="IPR056884">
    <property type="entry name" value="NPHP3-like_N"/>
</dbReference>
<dbReference type="Proteomes" id="UP001556367">
    <property type="component" value="Unassembled WGS sequence"/>
</dbReference>
<dbReference type="CDD" id="cd00200">
    <property type="entry name" value="WD40"/>
    <property type="match status" value="2"/>
</dbReference>
<evidence type="ECO:0000259" key="4">
    <source>
        <dbReference type="PROSITE" id="PS50837"/>
    </source>
</evidence>
<feature type="repeat" description="WD" evidence="3">
    <location>
        <begin position="1082"/>
        <end position="1113"/>
    </location>
</feature>
<accession>A0ABR3JZV8</accession>
<dbReference type="Pfam" id="PF24883">
    <property type="entry name" value="NPHP3_N"/>
    <property type="match status" value="1"/>
</dbReference>
<proteinExistence type="predicted"/>